<keyword evidence="2" id="KW-1185">Reference proteome</keyword>
<dbReference type="InterPro" id="IPR023393">
    <property type="entry name" value="START-like_dom_sf"/>
</dbReference>
<dbReference type="SUPFAM" id="SSF55961">
    <property type="entry name" value="Bet v1-like"/>
    <property type="match status" value="2"/>
</dbReference>
<dbReference type="CDD" id="cd08861">
    <property type="entry name" value="OtcD1_ARO-CYC_like"/>
    <property type="match status" value="2"/>
</dbReference>
<sequence length="316" mass="35711">MARRTVHRTEESTRIAAGAEVVRALIEDVEGWSHLHPTAVHAEYVERKGTESLIRQWALVDERSVRHWLMRRWDKDDTIAFAHEPAAPPFAEVRGAWTFESVDGGAAVMVRMEHEFVLLEEDAAAADRQREKLRQGSLAYLKTLKHAAENREDIRRRTLSFEDPLFIAGSVQDAYAYLLEADKWPQRMPHVAALTLEEPGPGVQFFDMDTSDPDGGHRHSTRSVRICLSPRLIVYKQIKLPVLLTAHTGHWSFTETPEGVIATTRHTATVKESALGVLGEGTTVQDARNYLRRVLTDNSMSNLRLTKEYAEGRAGR</sequence>
<dbReference type="InterPro" id="IPR019587">
    <property type="entry name" value="Polyketide_cyclase/dehydratase"/>
</dbReference>
<protein>
    <submittedName>
        <fullName evidence="1">Aromatase</fullName>
    </submittedName>
</protein>
<evidence type="ECO:0000313" key="2">
    <source>
        <dbReference type="Proteomes" id="UP000053398"/>
    </source>
</evidence>
<dbReference type="EMBL" id="LMWP01000043">
    <property type="protein sequence ID" value="KUN18491.1"/>
    <property type="molecule type" value="Genomic_DNA"/>
</dbReference>
<dbReference type="Pfam" id="PF10604">
    <property type="entry name" value="Polyketide_cyc2"/>
    <property type="match status" value="1"/>
</dbReference>
<dbReference type="RefSeq" id="WP_059265796.1">
    <property type="nucleotide sequence ID" value="NZ_KQ948366.1"/>
</dbReference>
<reference evidence="1 2" key="1">
    <citation type="submission" date="2015-10" db="EMBL/GenBank/DDBJ databases">
        <title>Draft genome sequence of Streptomyces corchorusii DSM 40340, type strain for the species Streptomyces corchorusii.</title>
        <authorList>
            <person name="Ruckert C."/>
            <person name="Winkler A."/>
            <person name="Kalinowski J."/>
            <person name="Kampfer P."/>
            <person name="Glaeser S."/>
        </authorList>
    </citation>
    <scope>NUCLEOTIDE SEQUENCE [LARGE SCALE GENOMIC DNA]</scope>
    <source>
        <strain evidence="1 2">DSM 40340</strain>
    </source>
</reference>
<gene>
    <name evidence="1" type="ORF">AQJ11_34155</name>
</gene>
<name>A0A117QB24_STRCK</name>
<evidence type="ECO:0000313" key="1">
    <source>
        <dbReference type="EMBL" id="KUN18491.1"/>
    </source>
</evidence>
<proteinExistence type="predicted"/>
<accession>A0A117QB24</accession>
<dbReference type="AlphaFoldDB" id="A0A117QB24"/>
<dbReference type="Gene3D" id="3.30.530.20">
    <property type="match status" value="2"/>
</dbReference>
<organism evidence="1 2">
    <name type="scientific">Streptomyces corchorusii</name>
    <name type="common">Streptomyces chibaensis</name>
    <dbReference type="NCBI Taxonomy" id="1903"/>
    <lineage>
        <taxon>Bacteria</taxon>
        <taxon>Bacillati</taxon>
        <taxon>Actinomycetota</taxon>
        <taxon>Actinomycetes</taxon>
        <taxon>Kitasatosporales</taxon>
        <taxon>Streptomycetaceae</taxon>
        <taxon>Streptomyces</taxon>
    </lineage>
</organism>
<comment type="caution">
    <text evidence="1">The sequence shown here is derived from an EMBL/GenBank/DDBJ whole genome shotgun (WGS) entry which is preliminary data.</text>
</comment>
<dbReference type="Proteomes" id="UP000053398">
    <property type="component" value="Unassembled WGS sequence"/>
</dbReference>